<dbReference type="Gene3D" id="3.40.50.620">
    <property type="entry name" value="HUPs"/>
    <property type="match status" value="1"/>
</dbReference>
<sequence length="140" mass="15044">MKILLAVDGSEYTQRMLDYLGTHKESLGANSSYVVLTAVFPVPPHPASFLSGPVLRGYYDDEARKVLDPIRAYLGQHGFAAEYAHRVGRPADEICAFAEQGGFDLIVMGSHGHGALGNLVLGSVATQVLARCSTPVMLVR</sequence>
<dbReference type="PRINTS" id="PR01438">
    <property type="entry name" value="UNVRSLSTRESS"/>
</dbReference>
<dbReference type="EMBL" id="JASZYV010000002">
    <property type="protein sequence ID" value="MDM0045059.1"/>
    <property type="molecule type" value="Genomic_DNA"/>
</dbReference>
<evidence type="ECO:0000256" key="1">
    <source>
        <dbReference type="ARBA" id="ARBA00008791"/>
    </source>
</evidence>
<dbReference type="SUPFAM" id="SSF52402">
    <property type="entry name" value="Adenine nucleotide alpha hydrolases-like"/>
    <property type="match status" value="1"/>
</dbReference>
<dbReference type="CDD" id="cd00293">
    <property type="entry name" value="USP-like"/>
    <property type="match status" value="1"/>
</dbReference>
<dbReference type="PANTHER" id="PTHR46268:SF15">
    <property type="entry name" value="UNIVERSAL STRESS PROTEIN HP_0031"/>
    <property type="match status" value="1"/>
</dbReference>
<dbReference type="PANTHER" id="PTHR46268">
    <property type="entry name" value="STRESS RESPONSE PROTEIN NHAX"/>
    <property type="match status" value="1"/>
</dbReference>
<reference evidence="3" key="1">
    <citation type="submission" date="2023-06" db="EMBL/GenBank/DDBJ databases">
        <authorList>
            <person name="Jiang Y."/>
            <person name="Liu Q."/>
        </authorList>
    </citation>
    <scope>NUCLEOTIDE SEQUENCE</scope>
    <source>
        <strain evidence="3">CGMCC 1.12089</strain>
    </source>
</reference>
<evidence type="ECO:0000313" key="4">
    <source>
        <dbReference type="Proteomes" id="UP001174908"/>
    </source>
</evidence>
<dbReference type="InterPro" id="IPR014729">
    <property type="entry name" value="Rossmann-like_a/b/a_fold"/>
</dbReference>
<accession>A0ABT7NAV1</accession>
<evidence type="ECO:0000259" key="2">
    <source>
        <dbReference type="Pfam" id="PF00582"/>
    </source>
</evidence>
<protein>
    <submittedName>
        <fullName evidence="3">Universal stress protein</fullName>
    </submittedName>
</protein>
<name>A0ABT7NAV1_9BURK</name>
<dbReference type="Proteomes" id="UP001174908">
    <property type="component" value="Unassembled WGS sequence"/>
</dbReference>
<dbReference type="InterPro" id="IPR006016">
    <property type="entry name" value="UspA"/>
</dbReference>
<dbReference type="Pfam" id="PF00582">
    <property type="entry name" value="Usp"/>
    <property type="match status" value="1"/>
</dbReference>
<comment type="similarity">
    <text evidence="1">Belongs to the universal stress protein A family.</text>
</comment>
<evidence type="ECO:0000313" key="3">
    <source>
        <dbReference type="EMBL" id="MDM0045059.1"/>
    </source>
</evidence>
<comment type="caution">
    <text evidence="3">The sequence shown here is derived from an EMBL/GenBank/DDBJ whole genome shotgun (WGS) entry which is preliminary data.</text>
</comment>
<dbReference type="RefSeq" id="WP_286660163.1">
    <property type="nucleotide sequence ID" value="NZ_JASZYV010000002.1"/>
</dbReference>
<keyword evidence="4" id="KW-1185">Reference proteome</keyword>
<organism evidence="3 4">
    <name type="scientific">Variovorax dokdonensis</name>
    <dbReference type="NCBI Taxonomy" id="344883"/>
    <lineage>
        <taxon>Bacteria</taxon>
        <taxon>Pseudomonadati</taxon>
        <taxon>Pseudomonadota</taxon>
        <taxon>Betaproteobacteria</taxon>
        <taxon>Burkholderiales</taxon>
        <taxon>Comamonadaceae</taxon>
        <taxon>Variovorax</taxon>
    </lineage>
</organism>
<feature type="domain" description="UspA" evidence="2">
    <location>
        <begin position="2"/>
        <end position="140"/>
    </location>
</feature>
<dbReference type="InterPro" id="IPR006015">
    <property type="entry name" value="Universal_stress_UspA"/>
</dbReference>
<proteinExistence type="inferred from homology"/>
<gene>
    <name evidence="3" type="ORF">QTH91_11250</name>
</gene>